<dbReference type="InterPro" id="IPR008507">
    <property type="entry name" value="DUF789"/>
</dbReference>
<name>A0A1J7HMF2_LUPAN</name>
<dbReference type="Gramene" id="OIW03553">
    <property type="protein sequence ID" value="OIW03553"/>
    <property type="gene ID" value="TanjilG_30973"/>
</dbReference>
<keyword evidence="3" id="KW-1185">Reference proteome</keyword>
<dbReference type="OMA" id="TIWLRIC"/>
<evidence type="ECO:0000313" key="2">
    <source>
        <dbReference type="EMBL" id="OIW03553.1"/>
    </source>
</evidence>
<feature type="region of interest" description="Disordered" evidence="1">
    <location>
        <begin position="122"/>
        <end position="141"/>
    </location>
</feature>
<evidence type="ECO:0000313" key="3">
    <source>
        <dbReference type="Proteomes" id="UP000188354"/>
    </source>
</evidence>
<dbReference type="PANTHER" id="PTHR31343:SF29">
    <property type="entry name" value="DUF789 DOMAIN-CONTAINING PROTEIN"/>
    <property type="match status" value="1"/>
</dbReference>
<gene>
    <name evidence="2" type="ORF">TanjilG_30973</name>
</gene>
<evidence type="ECO:0000256" key="1">
    <source>
        <dbReference type="SAM" id="MobiDB-lite"/>
    </source>
</evidence>
<accession>A0A1J7HMF2</accession>
<dbReference type="PANTHER" id="PTHR31343">
    <property type="entry name" value="T15D22.8"/>
    <property type="match status" value="1"/>
</dbReference>
<dbReference type="Proteomes" id="UP000188354">
    <property type="component" value="Chromosome LG10"/>
</dbReference>
<sequence>MSKEELETIWLRICYVALEVIIIGHGQKFASENIMIMKSSFNDLNSLWHPPSTGSIKFFSPKDLWDCYYEWSAYGVGAPVMLENGVRVVQYYVPYLSAIQIYTNKSVAASRNRKEDSDGVEFESDLWSDESGSDKLSRSLSDTSSKACIPELAKSYPTLMTFKSVDLSPASWMAVSWYPIYTIPSRKNDKDLEVGFLTYHTLSSSFEGNVVFPK</sequence>
<dbReference type="Pfam" id="PF05623">
    <property type="entry name" value="DUF789"/>
    <property type="match status" value="2"/>
</dbReference>
<reference evidence="2 3" key="1">
    <citation type="journal article" date="2017" name="Plant Biotechnol. J.">
        <title>A comprehensive draft genome sequence for lupin (Lupinus angustifolius), an emerging health food: insights into plant-microbe interactions and legume evolution.</title>
        <authorList>
            <person name="Hane J.K."/>
            <person name="Ming Y."/>
            <person name="Kamphuis L.G."/>
            <person name="Nelson M.N."/>
            <person name="Garg G."/>
            <person name="Atkins C.A."/>
            <person name="Bayer P.E."/>
            <person name="Bravo A."/>
            <person name="Bringans S."/>
            <person name="Cannon S."/>
            <person name="Edwards D."/>
            <person name="Foley R."/>
            <person name="Gao L.L."/>
            <person name="Harrison M.J."/>
            <person name="Huang W."/>
            <person name="Hurgobin B."/>
            <person name="Li S."/>
            <person name="Liu C.W."/>
            <person name="McGrath A."/>
            <person name="Morahan G."/>
            <person name="Murray J."/>
            <person name="Weller J."/>
            <person name="Jian J."/>
            <person name="Singh K.B."/>
        </authorList>
    </citation>
    <scope>NUCLEOTIDE SEQUENCE [LARGE SCALE GENOMIC DNA]</scope>
    <source>
        <strain evidence="3">cv. Tanjil</strain>
        <tissue evidence="2">Whole plant</tissue>
    </source>
</reference>
<protein>
    <submittedName>
        <fullName evidence="2">Uncharacterized protein</fullName>
    </submittedName>
</protein>
<dbReference type="AlphaFoldDB" id="A0A1J7HMF2"/>
<dbReference type="EMBL" id="CM007370">
    <property type="protein sequence ID" value="OIW03553.1"/>
    <property type="molecule type" value="Genomic_DNA"/>
</dbReference>
<organism evidence="2 3">
    <name type="scientific">Lupinus angustifolius</name>
    <name type="common">Narrow-leaved blue lupine</name>
    <dbReference type="NCBI Taxonomy" id="3871"/>
    <lineage>
        <taxon>Eukaryota</taxon>
        <taxon>Viridiplantae</taxon>
        <taxon>Streptophyta</taxon>
        <taxon>Embryophyta</taxon>
        <taxon>Tracheophyta</taxon>
        <taxon>Spermatophyta</taxon>
        <taxon>Magnoliopsida</taxon>
        <taxon>eudicotyledons</taxon>
        <taxon>Gunneridae</taxon>
        <taxon>Pentapetalae</taxon>
        <taxon>rosids</taxon>
        <taxon>fabids</taxon>
        <taxon>Fabales</taxon>
        <taxon>Fabaceae</taxon>
        <taxon>Papilionoideae</taxon>
        <taxon>50 kb inversion clade</taxon>
        <taxon>genistoids sensu lato</taxon>
        <taxon>core genistoids</taxon>
        <taxon>Genisteae</taxon>
        <taxon>Lupinus</taxon>
    </lineage>
</organism>
<proteinExistence type="predicted"/>